<comment type="caution">
    <text evidence="7">The sequence shown here is derived from an EMBL/GenBank/DDBJ whole genome shotgun (WGS) entry which is preliminary data.</text>
</comment>
<name>A0A5N5KWR3_9ROSI</name>
<keyword evidence="1" id="KW-0479">Metal-binding</keyword>
<dbReference type="EMBL" id="VDCV01000011">
    <property type="protein sequence ID" value="KAB5535054.1"/>
    <property type="molecule type" value="Genomic_DNA"/>
</dbReference>
<gene>
    <name evidence="7" type="ORF">DKX38_018001</name>
    <name evidence="8" type="ORF">DKX38_018140</name>
</gene>
<evidence type="ECO:0000256" key="5">
    <source>
        <dbReference type="SAM" id="Phobius"/>
    </source>
</evidence>
<reference evidence="9" key="1">
    <citation type="journal article" date="2019" name="Gigascience">
        <title>De novo genome assembly of the endangered Acer yangbiense, a plant species with extremely small populations endemic to Yunnan Province, China.</title>
        <authorList>
            <person name="Yang J."/>
            <person name="Wariss H.M."/>
            <person name="Tao L."/>
            <person name="Zhang R."/>
            <person name="Yun Q."/>
            <person name="Hollingsworth P."/>
            <person name="Dao Z."/>
            <person name="Luo G."/>
            <person name="Guo H."/>
            <person name="Ma Y."/>
            <person name="Sun W."/>
        </authorList>
    </citation>
    <scope>NUCLEOTIDE SEQUENCE [LARGE SCALE GENOMIC DNA]</scope>
    <source>
        <strain evidence="9">cv. br00</strain>
    </source>
</reference>
<feature type="transmembrane region" description="Helical" evidence="5">
    <location>
        <begin position="14"/>
        <end position="34"/>
    </location>
</feature>
<proteinExistence type="predicted"/>
<evidence type="ECO:0000256" key="4">
    <source>
        <dbReference type="PROSITE-ProRule" id="PRU00175"/>
    </source>
</evidence>
<accession>A0A5N5KWR3</accession>
<evidence type="ECO:0000313" key="7">
    <source>
        <dbReference type="EMBL" id="KAB5534915.1"/>
    </source>
</evidence>
<evidence type="ECO:0000256" key="3">
    <source>
        <dbReference type="ARBA" id="ARBA00022833"/>
    </source>
</evidence>
<dbReference type="PANTHER" id="PTHR45969:SF81">
    <property type="entry name" value="OS08G0157400 PROTEIN"/>
    <property type="match status" value="1"/>
</dbReference>
<evidence type="ECO:0000259" key="6">
    <source>
        <dbReference type="PROSITE" id="PS50089"/>
    </source>
</evidence>
<protein>
    <recommendedName>
        <fullName evidence="6">RING-type domain-containing protein</fullName>
    </recommendedName>
</protein>
<evidence type="ECO:0000313" key="9">
    <source>
        <dbReference type="Proteomes" id="UP000326939"/>
    </source>
</evidence>
<dbReference type="GO" id="GO:0008270">
    <property type="term" value="F:zinc ion binding"/>
    <property type="evidence" value="ECO:0007669"/>
    <property type="project" value="UniProtKB-KW"/>
</dbReference>
<feature type="domain" description="RING-type" evidence="6">
    <location>
        <begin position="110"/>
        <end position="153"/>
    </location>
</feature>
<dbReference type="SUPFAM" id="SSF57850">
    <property type="entry name" value="RING/U-box"/>
    <property type="match status" value="1"/>
</dbReference>
<organism evidence="7 9">
    <name type="scientific">Salix brachista</name>
    <dbReference type="NCBI Taxonomy" id="2182728"/>
    <lineage>
        <taxon>Eukaryota</taxon>
        <taxon>Viridiplantae</taxon>
        <taxon>Streptophyta</taxon>
        <taxon>Embryophyta</taxon>
        <taxon>Tracheophyta</taxon>
        <taxon>Spermatophyta</taxon>
        <taxon>Magnoliopsida</taxon>
        <taxon>eudicotyledons</taxon>
        <taxon>Gunneridae</taxon>
        <taxon>Pentapetalae</taxon>
        <taxon>rosids</taxon>
        <taxon>fabids</taxon>
        <taxon>Malpighiales</taxon>
        <taxon>Salicaceae</taxon>
        <taxon>Saliceae</taxon>
        <taxon>Salix</taxon>
    </lineage>
</organism>
<evidence type="ECO:0000313" key="8">
    <source>
        <dbReference type="EMBL" id="KAB5535054.1"/>
    </source>
</evidence>
<dbReference type="PANTHER" id="PTHR45969">
    <property type="entry name" value="RING ZINC FINGER PROTEIN-RELATED"/>
    <property type="match status" value="1"/>
</dbReference>
<dbReference type="InterPro" id="IPR001841">
    <property type="entry name" value="Znf_RING"/>
</dbReference>
<dbReference type="PROSITE" id="PS50089">
    <property type="entry name" value="ZF_RING_2"/>
    <property type="match status" value="1"/>
</dbReference>
<dbReference type="Pfam" id="PF13639">
    <property type="entry name" value="zf-RING_2"/>
    <property type="match status" value="1"/>
</dbReference>
<sequence length="216" mass="24554">MGIPFVAVKMPKCFGLQFLLEFLTFIKLVFLLTLSNLHMSRLHRQPYNNSDQDRHPTEDYVLLMNELSPSPIPVPVSVLTKLIKKKLPLMRFSSLLESLGKLEDDRESLCAVCLDCIQGRDEVRELCNCSHVFHMNCLDSWVDQGQVTCPTCRSMLFPKKMEAAEMFMLARDDSAMAEQGQVTCPTCRSMLFPKKMEAAEMFMLARDDSAMAEQGS</sequence>
<dbReference type="GO" id="GO:0061630">
    <property type="term" value="F:ubiquitin protein ligase activity"/>
    <property type="evidence" value="ECO:0007669"/>
    <property type="project" value="TreeGrafter"/>
</dbReference>
<dbReference type="SMART" id="SM00184">
    <property type="entry name" value="RING"/>
    <property type="match status" value="1"/>
</dbReference>
<dbReference type="InterPro" id="IPR013083">
    <property type="entry name" value="Znf_RING/FYVE/PHD"/>
</dbReference>
<keyword evidence="5" id="KW-1133">Transmembrane helix</keyword>
<dbReference type="Proteomes" id="UP000326939">
    <property type="component" value="Chromosome 11"/>
</dbReference>
<reference evidence="7" key="2">
    <citation type="journal article" date="2019" name="Nat. Commun.">
        <title>Genome-wide analysis of Cushion willow provides insights into alpine plant divergence in a biodiversity hotspot.</title>
        <authorList>
            <person name="Chen J.H."/>
            <person name="Huang Y."/>
            <person name="Brachi B."/>
            <person name="Yun Q.Z."/>
            <person name="Zhang W."/>
            <person name="Lu W."/>
            <person name="Li H.N."/>
            <person name="Li W.Q."/>
            <person name="Sun X.D."/>
            <person name="Wang G.Y."/>
            <person name="He J."/>
            <person name="Zhou Z."/>
            <person name="Chen K.Y."/>
            <person name="Ji Y.H."/>
            <person name="Shi M.M."/>
            <person name="Sun W.G."/>
            <person name="Yang Y.P."/>
            <person name="Zhang R.G."/>
            <person name="Abbott R.J."/>
            <person name="Sun H."/>
        </authorList>
    </citation>
    <scope>NUCLEOTIDE SEQUENCE</scope>
    <source>
        <strain evidence="7">Br00</strain>
        <tissue evidence="7">Leaf</tissue>
    </source>
</reference>
<keyword evidence="5" id="KW-0472">Membrane</keyword>
<keyword evidence="9" id="KW-1185">Reference proteome</keyword>
<keyword evidence="2 4" id="KW-0863">Zinc-finger</keyword>
<evidence type="ECO:0000256" key="1">
    <source>
        <dbReference type="ARBA" id="ARBA00022723"/>
    </source>
</evidence>
<dbReference type="Gene3D" id="3.30.40.10">
    <property type="entry name" value="Zinc/RING finger domain, C3HC4 (zinc finger)"/>
    <property type="match status" value="1"/>
</dbReference>
<dbReference type="EMBL" id="VDCV01000011">
    <property type="protein sequence ID" value="KAB5534915.1"/>
    <property type="molecule type" value="Genomic_DNA"/>
</dbReference>
<evidence type="ECO:0000256" key="2">
    <source>
        <dbReference type="ARBA" id="ARBA00022771"/>
    </source>
</evidence>
<reference evidence="7" key="3">
    <citation type="submission" date="2019-05" db="EMBL/GenBank/DDBJ databases">
        <authorList>
            <person name="Zhang R."/>
        </authorList>
    </citation>
    <scope>NUCLEOTIDE SEQUENCE [LARGE SCALE GENOMIC DNA]</scope>
    <source>
        <strain evidence="7">Br00</strain>
        <tissue evidence="7">Leaf</tissue>
    </source>
</reference>
<keyword evidence="3" id="KW-0862">Zinc</keyword>
<dbReference type="GO" id="GO:0016567">
    <property type="term" value="P:protein ubiquitination"/>
    <property type="evidence" value="ECO:0007669"/>
    <property type="project" value="TreeGrafter"/>
</dbReference>
<dbReference type="AlphaFoldDB" id="A0A5N5KWR3"/>
<keyword evidence="5" id="KW-0812">Transmembrane</keyword>